<evidence type="ECO:0000313" key="2">
    <source>
        <dbReference type="EMBL" id="KAF2034800.1"/>
    </source>
</evidence>
<dbReference type="InterPro" id="IPR010730">
    <property type="entry name" value="HET"/>
</dbReference>
<accession>A0A9P4LRW1</accession>
<dbReference type="PANTHER" id="PTHR24148:SF78">
    <property type="entry name" value="HETEROKARYON INCOMPATIBILITY DOMAIN-CONTAINING PROTEIN"/>
    <property type="match status" value="1"/>
</dbReference>
<feature type="non-terminal residue" evidence="2">
    <location>
        <position position="56"/>
    </location>
</feature>
<keyword evidence="3" id="KW-1185">Reference proteome</keyword>
<dbReference type="Pfam" id="PF06985">
    <property type="entry name" value="HET"/>
    <property type="match status" value="1"/>
</dbReference>
<evidence type="ECO:0000259" key="1">
    <source>
        <dbReference type="Pfam" id="PF06985"/>
    </source>
</evidence>
<organism evidence="2 3">
    <name type="scientific">Setomelanomma holmii</name>
    <dbReference type="NCBI Taxonomy" id="210430"/>
    <lineage>
        <taxon>Eukaryota</taxon>
        <taxon>Fungi</taxon>
        <taxon>Dikarya</taxon>
        <taxon>Ascomycota</taxon>
        <taxon>Pezizomycotina</taxon>
        <taxon>Dothideomycetes</taxon>
        <taxon>Pleosporomycetidae</taxon>
        <taxon>Pleosporales</taxon>
        <taxon>Pleosporineae</taxon>
        <taxon>Phaeosphaeriaceae</taxon>
        <taxon>Setomelanomma</taxon>
    </lineage>
</organism>
<name>A0A9P4LRW1_9PLEO</name>
<comment type="caution">
    <text evidence="2">The sequence shown here is derived from an EMBL/GenBank/DDBJ whole genome shotgun (WGS) entry which is preliminary data.</text>
</comment>
<feature type="non-terminal residue" evidence="2">
    <location>
        <position position="1"/>
    </location>
</feature>
<dbReference type="PANTHER" id="PTHR24148">
    <property type="entry name" value="ANKYRIN REPEAT DOMAIN-CONTAINING PROTEIN 39 HOMOLOG-RELATED"/>
    <property type="match status" value="1"/>
</dbReference>
<sequence length="56" mass="6475">DRVCIDQNNKTEKEQQVPLMSSIYAQAQRIIGWLENHGNDSDLAFHLLLMLEHTPL</sequence>
<protein>
    <recommendedName>
        <fullName evidence="1">Heterokaryon incompatibility domain-containing protein</fullName>
    </recommendedName>
</protein>
<dbReference type="OrthoDB" id="2157530at2759"/>
<dbReference type="EMBL" id="ML978160">
    <property type="protein sequence ID" value="KAF2034800.1"/>
    <property type="molecule type" value="Genomic_DNA"/>
</dbReference>
<proteinExistence type="predicted"/>
<dbReference type="Proteomes" id="UP000799777">
    <property type="component" value="Unassembled WGS sequence"/>
</dbReference>
<evidence type="ECO:0000313" key="3">
    <source>
        <dbReference type="Proteomes" id="UP000799777"/>
    </source>
</evidence>
<dbReference type="InterPro" id="IPR052895">
    <property type="entry name" value="HetReg/Transcr_Mod"/>
</dbReference>
<feature type="domain" description="Heterokaryon incompatibility" evidence="1">
    <location>
        <begin position="1"/>
        <end position="46"/>
    </location>
</feature>
<reference evidence="2" key="1">
    <citation type="journal article" date="2020" name="Stud. Mycol.">
        <title>101 Dothideomycetes genomes: a test case for predicting lifestyles and emergence of pathogens.</title>
        <authorList>
            <person name="Haridas S."/>
            <person name="Albert R."/>
            <person name="Binder M."/>
            <person name="Bloem J."/>
            <person name="Labutti K."/>
            <person name="Salamov A."/>
            <person name="Andreopoulos B."/>
            <person name="Baker S."/>
            <person name="Barry K."/>
            <person name="Bills G."/>
            <person name="Bluhm B."/>
            <person name="Cannon C."/>
            <person name="Castanera R."/>
            <person name="Culley D."/>
            <person name="Daum C."/>
            <person name="Ezra D."/>
            <person name="Gonzalez J."/>
            <person name="Henrissat B."/>
            <person name="Kuo A."/>
            <person name="Liang C."/>
            <person name="Lipzen A."/>
            <person name="Lutzoni F."/>
            <person name="Magnuson J."/>
            <person name="Mondo S."/>
            <person name="Nolan M."/>
            <person name="Ohm R."/>
            <person name="Pangilinan J."/>
            <person name="Park H.-J."/>
            <person name="Ramirez L."/>
            <person name="Alfaro M."/>
            <person name="Sun H."/>
            <person name="Tritt A."/>
            <person name="Yoshinaga Y."/>
            <person name="Zwiers L.-H."/>
            <person name="Turgeon B."/>
            <person name="Goodwin S."/>
            <person name="Spatafora J."/>
            <person name="Crous P."/>
            <person name="Grigoriev I."/>
        </authorList>
    </citation>
    <scope>NUCLEOTIDE SEQUENCE</scope>
    <source>
        <strain evidence="2">CBS 110217</strain>
    </source>
</reference>
<dbReference type="AlphaFoldDB" id="A0A9P4LRW1"/>
<gene>
    <name evidence="2" type="ORF">EK21DRAFT_19218</name>
</gene>